<dbReference type="GO" id="GO:0046872">
    <property type="term" value="F:metal ion binding"/>
    <property type="evidence" value="ECO:0007669"/>
    <property type="project" value="UniProtKB-KW"/>
</dbReference>
<dbReference type="STRING" id="549789.NIES30_02325"/>
<dbReference type="OrthoDB" id="9797047at2"/>
<dbReference type="Proteomes" id="UP000185557">
    <property type="component" value="Unassembled WGS sequence"/>
</dbReference>
<dbReference type="AlphaFoldDB" id="A0A1U7JB17"/>
<dbReference type="SUPFAM" id="SSF51182">
    <property type="entry name" value="RmlC-like cupins"/>
    <property type="match status" value="1"/>
</dbReference>
<organism evidence="3 4">
    <name type="scientific">Phormidium tenue NIES-30</name>
    <dbReference type="NCBI Taxonomy" id="549789"/>
    <lineage>
        <taxon>Bacteria</taxon>
        <taxon>Bacillati</taxon>
        <taxon>Cyanobacteriota</taxon>
        <taxon>Cyanophyceae</taxon>
        <taxon>Oscillatoriophycideae</taxon>
        <taxon>Oscillatoriales</taxon>
        <taxon>Oscillatoriaceae</taxon>
        <taxon>Phormidium</taxon>
    </lineage>
</organism>
<proteinExistence type="predicted"/>
<reference evidence="3 4" key="1">
    <citation type="submission" date="2016-11" db="EMBL/GenBank/DDBJ databases">
        <title>Draft Genome Sequences of Nine Cyanobacterial Strains from Diverse Habitats.</title>
        <authorList>
            <person name="Zhu T."/>
            <person name="Hou S."/>
            <person name="Lu X."/>
            <person name="Hess W.R."/>
        </authorList>
    </citation>
    <scope>NUCLEOTIDE SEQUENCE [LARGE SCALE GENOMIC DNA]</scope>
    <source>
        <strain evidence="3 4">NIES-30</strain>
    </source>
</reference>
<dbReference type="PANTHER" id="PTHR35848:SF6">
    <property type="entry name" value="CUPIN TYPE-2 DOMAIN-CONTAINING PROTEIN"/>
    <property type="match status" value="1"/>
</dbReference>
<name>A0A1U7JB17_9CYAN</name>
<dbReference type="PANTHER" id="PTHR35848">
    <property type="entry name" value="OXALATE-BINDING PROTEIN"/>
    <property type="match status" value="1"/>
</dbReference>
<evidence type="ECO:0000313" key="3">
    <source>
        <dbReference type="EMBL" id="OKH50935.1"/>
    </source>
</evidence>
<evidence type="ECO:0000256" key="1">
    <source>
        <dbReference type="ARBA" id="ARBA00022723"/>
    </source>
</evidence>
<keyword evidence="1" id="KW-0479">Metal-binding</keyword>
<dbReference type="InterPro" id="IPR014710">
    <property type="entry name" value="RmlC-like_jellyroll"/>
</dbReference>
<sequence>MKITGLDQVPEESVSHNPAIKKRVLLRRDDLPHLTNFAQARFAPGQIANGHSHADMAEVFFVEAGAGTITVEGQAYPLAPGVCVAIEPGEHHEIANTSTQELVLTYFGLRL</sequence>
<dbReference type="RefSeq" id="WP_073606747.1">
    <property type="nucleotide sequence ID" value="NZ_MRCG01000001.1"/>
</dbReference>
<dbReference type="InterPro" id="IPR051610">
    <property type="entry name" value="GPI/OXD"/>
</dbReference>
<gene>
    <name evidence="3" type="ORF">NIES30_02325</name>
</gene>
<dbReference type="InterPro" id="IPR013096">
    <property type="entry name" value="Cupin_2"/>
</dbReference>
<protein>
    <submittedName>
        <fullName evidence="3">Cupin</fullName>
    </submittedName>
</protein>
<dbReference type="Gene3D" id="2.60.120.10">
    <property type="entry name" value="Jelly Rolls"/>
    <property type="match status" value="1"/>
</dbReference>
<feature type="domain" description="Cupin type-2" evidence="2">
    <location>
        <begin position="41"/>
        <end position="104"/>
    </location>
</feature>
<dbReference type="EMBL" id="MRCG01000001">
    <property type="protein sequence ID" value="OKH50935.1"/>
    <property type="molecule type" value="Genomic_DNA"/>
</dbReference>
<evidence type="ECO:0000313" key="4">
    <source>
        <dbReference type="Proteomes" id="UP000185557"/>
    </source>
</evidence>
<keyword evidence="4" id="KW-1185">Reference proteome</keyword>
<evidence type="ECO:0000259" key="2">
    <source>
        <dbReference type="Pfam" id="PF07883"/>
    </source>
</evidence>
<comment type="caution">
    <text evidence="3">The sequence shown here is derived from an EMBL/GenBank/DDBJ whole genome shotgun (WGS) entry which is preliminary data.</text>
</comment>
<dbReference type="Pfam" id="PF07883">
    <property type="entry name" value="Cupin_2"/>
    <property type="match status" value="1"/>
</dbReference>
<dbReference type="InterPro" id="IPR011051">
    <property type="entry name" value="RmlC_Cupin_sf"/>
</dbReference>
<accession>A0A1U7JB17</accession>